<dbReference type="InterPro" id="IPR050925">
    <property type="entry name" value="Rhomboid_protease_S54"/>
</dbReference>
<evidence type="ECO:0000256" key="7">
    <source>
        <dbReference type="SAM" id="Phobius"/>
    </source>
</evidence>
<proteinExistence type="inferred from homology"/>
<keyword evidence="5 7" id="KW-1133">Transmembrane helix</keyword>
<evidence type="ECO:0000256" key="6">
    <source>
        <dbReference type="ARBA" id="ARBA00023136"/>
    </source>
</evidence>
<gene>
    <name evidence="9" type="ORF">AVDCRST_MAG74-2059</name>
</gene>
<keyword evidence="6 7" id="KW-0472">Membrane</keyword>
<feature type="transmembrane region" description="Helical" evidence="7">
    <location>
        <begin position="114"/>
        <end position="135"/>
    </location>
</feature>
<name>A0A6J4PCQ8_9BACT</name>
<feature type="transmembrane region" description="Helical" evidence="7">
    <location>
        <begin position="219"/>
        <end position="238"/>
    </location>
</feature>
<protein>
    <submittedName>
        <fullName evidence="9">GlpG protein (Membrane protein of glp regulon)</fullName>
    </submittedName>
</protein>
<feature type="transmembrane region" description="Helical" evidence="7">
    <location>
        <begin position="63"/>
        <end position="84"/>
    </location>
</feature>
<dbReference type="EMBL" id="CADCUR010000182">
    <property type="protein sequence ID" value="CAA9407260.1"/>
    <property type="molecule type" value="Genomic_DNA"/>
</dbReference>
<evidence type="ECO:0000259" key="8">
    <source>
        <dbReference type="Pfam" id="PF01694"/>
    </source>
</evidence>
<feature type="domain" description="Peptidase S54 rhomboid" evidence="8">
    <location>
        <begin position="153"/>
        <end position="289"/>
    </location>
</feature>
<sequence length="331" mass="36291">MQYVNDEETPEQQITPEEFLAEQKSRIRTRSFWAIGMGAFVVAAHLVWLALFSFAGLQPDFSVLFRSILFILGLFILGGGIWGLRHAKNLKLEDLIASPEAIEFARQSELAVPYFTYVLVGLIVAVALCQTVAGLDESVDLAGFVKPDFLRKGEYWRILTGATLHGGILHIFFNGQALLGFGALIEYLSNRANLLIVFVLAIIGGGLCSLIFMPDGTAVGASGGIMGLIGYLAVYGYRRKRQLPPDFLKSMLINIGFIAAFGLIAYQIIDNFAHLGGFLTGAIYGFVQIPRDLRKNPREVGAAVELLGYAALIIFTFSCIFSILLLLRVVE</sequence>
<dbReference type="InterPro" id="IPR022764">
    <property type="entry name" value="Peptidase_S54_rhomboid_dom"/>
</dbReference>
<feature type="transmembrane region" description="Helical" evidence="7">
    <location>
        <begin position="194"/>
        <end position="213"/>
    </location>
</feature>
<feature type="transmembrane region" description="Helical" evidence="7">
    <location>
        <begin position="32"/>
        <end position="57"/>
    </location>
</feature>
<dbReference type="GO" id="GO:0004252">
    <property type="term" value="F:serine-type endopeptidase activity"/>
    <property type="evidence" value="ECO:0007669"/>
    <property type="project" value="InterPro"/>
</dbReference>
<dbReference type="SUPFAM" id="SSF144091">
    <property type="entry name" value="Rhomboid-like"/>
    <property type="match status" value="1"/>
</dbReference>
<evidence type="ECO:0000256" key="1">
    <source>
        <dbReference type="ARBA" id="ARBA00004141"/>
    </source>
</evidence>
<keyword evidence="3 7" id="KW-0812">Transmembrane</keyword>
<dbReference type="PANTHER" id="PTHR43731">
    <property type="entry name" value="RHOMBOID PROTEASE"/>
    <property type="match status" value="1"/>
</dbReference>
<evidence type="ECO:0000256" key="4">
    <source>
        <dbReference type="ARBA" id="ARBA00022801"/>
    </source>
</evidence>
<dbReference type="PANTHER" id="PTHR43731:SF14">
    <property type="entry name" value="PRESENILIN-ASSOCIATED RHOMBOID-LIKE PROTEIN, MITOCHONDRIAL"/>
    <property type="match status" value="1"/>
</dbReference>
<organism evidence="9">
    <name type="scientific">uncultured Pyrinomonadaceae bacterium</name>
    <dbReference type="NCBI Taxonomy" id="2283094"/>
    <lineage>
        <taxon>Bacteria</taxon>
        <taxon>Pseudomonadati</taxon>
        <taxon>Acidobacteriota</taxon>
        <taxon>Blastocatellia</taxon>
        <taxon>Blastocatellales</taxon>
        <taxon>Pyrinomonadaceae</taxon>
        <taxon>environmental samples</taxon>
    </lineage>
</organism>
<dbReference type="AlphaFoldDB" id="A0A6J4PCQ8"/>
<dbReference type="InterPro" id="IPR035952">
    <property type="entry name" value="Rhomboid-like_sf"/>
</dbReference>
<dbReference type="Gene3D" id="1.20.1540.10">
    <property type="entry name" value="Rhomboid-like"/>
    <property type="match status" value="1"/>
</dbReference>
<evidence type="ECO:0000313" key="9">
    <source>
        <dbReference type="EMBL" id="CAA9407260.1"/>
    </source>
</evidence>
<feature type="transmembrane region" description="Helical" evidence="7">
    <location>
        <begin position="306"/>
        <end position="327"/>
    </location>
</feature>
<dbReference type="Pfam" id="PF01694">
    <property type="entry name" value="Rhomboid"/>
    <property type="match status" value="1"/>
</dbReference>
<comment type="similarity">
    <text evidence="2">Belongs to the peptidase S54 family.</text>
</comment>
<comment type="subcellular location">
    <subcellularLocation>
        <location evidence="1">Membrane</location>
        <topology evidence="1">Multi-pass membrane protein</topology>
    </subcellularLocation>
</comment>
<evidence type="ECO:0000256" key="3">
    <source>
        <dbReference type="ARBA" id="ARBA00022692"/>
    </source>
</evidence>
<accession>A0A6J4PCQ8</accession>
<evidence type="ECO:0000256" key="5">
    <source>
        <dbReference type="ARBA" id="ARBA00022989"/>
    </source>
</evidence>
<keyword evidence="4" id="KW-0378">Hydrolase</keyword>
<dbReference type="GO" id="GO:0016020">
    <property type="term" value="C:membrane"/>
    <property type="evidence" value="ECO:0007669"/>
    <property type="project" value="UniProtKB-SubCell"/>
</dbReference>
<evidence type="ECO:0000256" key="2">
    <source>
        <dbReference type="ARBA" id="ARBA00009045"/>
    </source>
</evidence>
<reference evidence="9" key="1">
    <citation type="submission" date="2020-02" db="EMBL/GenBank/DDBJ databases">
        <authorList>
            <person name="Meier V. D."/>
        </authorList>
    </citation>
    <scope>NUCLEOTIDE SEQUENCE</scope>
    <source>
        <strain evidence="9">AVDCRST_MAG74</strain>
    </source>
</reference>
<feature type="transmembrane region" description="Helical" evidence="7">
    <location>
        <begin position="250"/>
        <end position="269"/>
    </location>
</feature>